<accession>A0A0C9Y0P9</accession>
<sequence length="61" mass="7399">MLLFISFGSIQQLEFIGFSRYDGIRGIYEELMWRERYYWCLLHAMEVDKIADYSRVREPVG</sequence>
<dbReference type="Proteomes" id="UP000054018">
    <property type="component" value="Unassembled WGS sequence"/>
</dbReference>
<reference evidence="1 2" key="1">
    <citation type="submission" date="2014-04" db="EMBL/GenBank/DDBJ databases">
        <authorList>
            <consortium name="DOE Joint Genome Institute"/>
            <person name="Kuo A."/>
            <person name="Kohler A."/>
            <person name="Costa M.D."/>
            <person name="Nagy L.G."/>
            <person name="Floudas D."/>
            <person name="Copeland A."/>
            <person name="Barry K.W."/>
            <person name="Cichocki N."/>
            <person name="Veneault-Fourrey C."/>
            <person name="LaButti K."/>
            <person name="Lindquist E.A."/>
            <person name="Lipzen A."/>
            <person name="Lundell T."/>
            <person name="Morin E."/>
            <person name="Murat C."/>
            <person name="Sun H."/>
            <person name="Tunlid A."/>
            <person name="Henrissat B."/>
            <person name="Grigoriev I.V."/>
            <person name="Hibbett D.S."/>
            <person name="Martin F."/>
            <person name="Nordberg H.P."/>
            <person name="Cantor M.N."/>
            <person name="Hua S.X."/>
        </authorList>
    </citation>
    <scope>NUCLEOTIDE SEQUENCE [LARGE SCALE GENOMIC DNA]</scope>
    <source>
        <strain evidence="1 2">441</strain>
    </source>
</reference>
<gene>
    <name evidence="1" type="ORF">PISMIDRAFT_193632</name>
</gene>
<dbReference type="AlphaFoldDB" id="A0A0C9Y0P9"/>
<dbReference type="SUPFAM" id="SSF48173">
    <property type="entry name" value="Cryptochrome/photolyase FAD-binding domain"/>
    <property type="match status" value="1"/>
</dbReference>
<dbReference type="EMBL" id="KN833808">
    <property type="protein sequence ID" value="KIK18305.1"/>
    <property type="molecule type" value="Genomic_DNA"/>
</dbReference>
<evidence type="ECO:0000313" key="1">
    <source>
        <dbReference type="EMBL" id="KIK18305.1"/>
    </source>
</evidence>
<proteinExistence type="predicted"/>
<dbReference type="InterPro" id="IPR036134">
    <property type="entry name" value="Crypto/Photolyase_FAD-like_sf"/>
</dbReference>
<evidence type="ECO:0000313" key="2">
    <source>
        <dbReference type="Proteomes" id="UP000054018"/>
    </source>
</evidence>
<reference evidence="2" key="2">
    <citation type="submission" date="2015-01" db="EMBL/GenBank/DDBJ databases">
        <title>Evolutionary Origins and Diversification of the Mycorrhizal Mutualists.</title>
        <authorList>
            <consortium name="DOE Joint Genome Institute"/>
            <consortium name="Mycorrhizal Genomics Consortium"/>
            <person name="Kohler A."/>
            <person name="Kuo A."/>
            <person name="Nagy L.G."/>
            <person name="Floudas D."/>
            <person name="Copeland A."/>
            <person name="Barry K.W."/>
            <person name="Cichocki N."/>
            <person name="Veneault-Fourrey C."/>
            <person name="LaButti K."/>
            <person name="Lindquist E.A."/>
            <person name="Lipzen A."/>
            <person name="Lundell T."/>
            <person name="Morin E."/>
            <person name="Murat C."/>
            <person name="Riley R."/>
            <person name="Ohm R."/>
            <person name="Sun H."/>
            <person name="Tunlid A."/>
            <person name="Henrissat B."/>
            <person name="Grigoriev I.V."/>
            <person name="Hibbett D.S."/>
            <person name="Martin F."/>
        </authorList>
    </citation>
    <scope>NUCLEOTIDE SEQUENCE [LARGE SCALE GENOMIC DNA]</scope>
    <source>
        <strain evidence="2">441</strain>
    </source>
</reference>
<organism evidence="1 2">
    <name type="scientific">Pisolithus microcarpus 441</name>
    <dbReference type="NCBI Taxonomy" id="765257"/>
    <lineage>
        <taxon>Eukaryota</taxon>
        <taxon>Fungi</taxon>
        <taxon>Dikarya</taxon>
        <taxon>Basidiomycota</taxon>
        <taxon>Agaricomycotina</taxon>
        <taxon>Agaricomycetes</taxon>
        <taxon>Agaricomycetidae</taxon>
        <taxon>Boletales</taxon>
        <taxon>Sclerodermatineae</taxon>
        <taxon>Pisolithaceae</taxon>
        <taxon>Pisolithus</taxon>
    </lineage>
</organism>
<dbReference type="HOGENOM" id="CLU_2923520_0_0_1"/>
<keyword evidence="2" id="KW-1185">Reference proteome</keyword>
<protein>
    <submittedName>
        <fullName evidence="1">Uncharacterized protein</fullName>
    </submittedName>
</protein>
<name>A0A0C9Y0P9_9AGAM</name>